<comment type="similarity">
    <text evidence="1">Belongs to the Gfa family.</text>
</comment>
<dbReference type="Gene3D" id="3.90.1590.10">
    <property type="entry name" value="glutathione-dependent formaldehyde- activating enzyme (gfa)"/>
    <property type="match status" value="1"/>
</dbReference>
<organism evidence="6 7">
    <name type="scientific">Pseudomonas psychrophila</name>
    <dbReference type="NCBI Taxonomy" id="122355"/>
    <lineage>
        <taxon>Bacteria</taxon>
        <taxon>Pseudomonadati</taxon>
        <taxon>Pseudomonadota</taxon>
        <taxon>Gammaproteobacteria</taxon>
        <taxon>Pseudomonadales</taxon>
        <taxon>Pseudomonadaceae</taxon>
        <taxon>Pseudomonas</taxon>
    </lineage>
</organism>
<dbReference type="EMBL" id="LT629795">
    <property type="protein sequence ID" value="SDU64216.1"/>
    <property type="molecule type" value="Genomic_DNA"/>
</dbReference>
<keyword evidence="3" id="KW-0862">Zinc</keyword>
<name>A0ABY0VYZ4_9PSED</name>
<dbReference type="Proteomes" id="UP000182058">
    <property type="component" value="Chromosome I"/>
</dbReference>
<evidence type="ECO:0000259" key="5">
    <source>
        <dbReference type="PROSITE" id="PS51891"/>
    </source>
</evidence>
<gene>
    <name evidence="6" type="ORF">SAMN04490201_3395</name>
</gene>
<dbReference type="InterPro" id="IPR006913">
    <property type="entry name" value="CENP-V/GFA"/>
</dbReference>
<dbReference type="Pfam" id="PF04828">
    <property type="entry name" value="GFA"/>
    <property type="match status" value="1"/>
</dbReference>
<dbReference type="PANTHER" id="PTHR33337:SF40">
    <property type="entry name" value="CENP-V_GFA DOMAIN-CONTAINING PROTEIN-RELATED"/>
    <property type="match status" value="1"/>
</dbReference>
<dbReference type="InterPro" id="IPR011057">
    <property type="entry name" value="Mss4-like_sf"/>
</dbReference>
<dbReference type="SUPFAM" id="SSF51316">
    <property type="entry name" value="Mss4-like"/>
    <property type="match status" value="1"/>
</dbReference>
<evidence type="ECO:0000256" key="3">
    <source>
        <dbReference type="ARBA" id="ARBA00022833"/>
    </source>
</evidence>
<evidence type="ECO:0000313" key="7">
    <source>
        <dbReference type="Proteomes" id="UP000182058"/>
    </source>
</evidence>
<proteinExistence type="inferred from homology"/>
<keyword evidence="7" id="KW-1185">Reference proteome</keyword>
<keyword evidence="4" id="KW-0456">Lyase</keyword>
<dbReference type="PANTHER" id="PTHR33337">
    <property type="entry name" value="GFA DOMAIN-CONTAINING PROTEIN"/>
    <property type="match status" value="1"/>
</dbReference>
<accession>A0ABY0VYZ4</accession>
<evidence type="ECO:0000313" key="6">
    <source>
        <dbReference type="EMBL" id="SDU64216.1"/>
    </source>
</evidence>
<evidence type="ECO:0000256" key="4">
    <source>
        <dbReference type="ARBA" id="ARBA00023239"/>
    </source>
</evidence>
<feature type="domain" description="CENP-V/GFA" evidence="5">
    <location>
        <begin position="45"/>
        <end position="164"/>
    </location>
</feature>
<evidence type="ECO:0000256" key="2">
    <source>
        <dbReference type="ARBA" id="ARBA00022723"/>
    </source>
</evidence>
<protein>
    <submittedName>
        <fullName evidence="6">Uncharacterized conserved protein</fullName>
    </submittedName>
</protein>
<evidence type="ECO:0000256" key="1">
    <source>
        <dbReference type="ARBA" id="ARBA00005495"/>
    </source>
</evidence>
<reference evidence="6 7" key="1">
    <citation type="submission" date="2016-10" db="EMBL/GenBank/DDBJ databases">
        <authorList>
            <person name="Varghese N."/>
            <person name="Submissions S."/>
        </authorList>
    </citation>
    <scope>NUCLEOTIDE SEQUENCE [LARGE SCALE GENOMIC DNA]</scope>
    <source>
        <strain evidence="6 7">BS3667</strain>
    </source>
</reference>
<keyword evidence="2" id="KW-0479">Metal-binding</keyword>
<dbReference type="PROSITE" id="PS51891">
    <property type="entry name" value="CENP_V_GFA"/>
    <property type="match status" value="1"/>
</dbReference>
<sequence>MAGIQNPCLVMTERSGPKAVGRRSWLRWLCWHLFTCRVERMTEVYQGSCLCAAVCYELLTPPTAVSHCHCSQCRKGHGAAFASYASVPRSALRILGGASSIKTYASSETVLREFCAHCGSTLFWSRSQGEFADWVSIALGTLDTPFKPQKQKHVYADSAVHWYTPSKQCPQVD</sequence>